<comment type="function">
    <text evidence="11">DNA-dependent RNA polymerase catalyzes the transcription of DNA into RNA using the four ribonucleoside triphosphates as substrates.</text>
</comment>
<dbReference type="Gene3D" id="1.10.150.20">
    <property type="entry name" value="5' to 3' exonuclease, C-terminal subdomain"/>
    <property type="match status" value="1"/>
</dbReference>
<dbReference type="Pfam" id="PF01193">
    <property type="entry name" value="RNA_pol_L"/>
    <property type="match status" value="1"/>
</dbReference>
<dbReference type="SUPFAM" id="SSF55257">
    <property type="entry name" value="RBP11-like subunits of RNA polymerase"/>
    <property type="match status" value="1"/>
</dbReference>
<comment type="caution">
    <text evidence="13">The sequence shown here is derived from an EMBL/GenBank/DDBJ whole genome shotgun (WGS) entry which is preliminary data.</text>
</comment>
<comment type="similarity">
    <text evidence="1 11">Belongs to the RNA polymerase alpha chain family.</text>
</comment>
<protein>
    <recommendedName>
        <fullName evidence="3 11">DNA-directed RNA polymerase subunit alpha</fullName>
        <shortName evidence="11">RNAP subunit alpha</shortName>
        <ecNumber evidence="2 11">2.7.7.6</ecNumber>
    </recommendedName>
    <alternativeName>
        <fullName evidence="9 11">RNA polymerase subunit alpha</fullName>
    </alternativeName>
    <alternativeName>
        <fullName evidence="8 11">Transcriptase subunit alpha</fullName>
    </alternativeName>
</protein>
<keyword evidence="5 11" id="KW-0808">Transferase</keyword>
<feature type="domain" description="DNA-directed RNA polymerase RpoA/D/Rpb3-type" evidence="12">
    <location>
        <begin position="17"/>
        <end position="223"/>
    </location>
</feature>
<dbReference type="InterPro" id="IPR011262">
    <property type="entry name" value="DNA-dir_RNA_pol_insert"/>
</dbReference>
<dbReference type="NCBIfam" id="NF003519">
    <property type="entry name" value="PRK05182.2-5"/>
    <property type="match status" value="1"/>
</dbReference>
<evidence type="ECO:0000256" key="7">
    <source>
        <dbReference type="ARBA" id="ARBA00023163"/>
    </source>
</evidence>
<dbReference type="GO" id="GO:0003677">
    <property type="term" value="F:DNA binding"/>
    <property type="evidence" value="ECO:0007669"/>
    <property type="project" value="UniProtKB-UniRule"/>
</dbReference>
<dbReference type="GO" id="GO:0005737">
    <property type="term" value="C:cytoplasm"/>
    <property type="evidence" value="ECO:0007669"/>
    <property type="project" value="UniProtKB-ARBA"/>
</dbReference>
<dbReference type="PATRIC" id="fig|1618342.3.peg.266"/>
<dbReference type="Pfam" id="PF01000">
    <property type="entry name" value="RNA_pol_A_bac"/>
    <property type="match status" value="1"/>
</dbReference>
<keyword evidence="7 11" id="KW-0804">Transcription</keyword>
<dbReference type="Gene3D" id="2.170.120.12">
    <property type="entry name" value="DNA-directed RNA polymerase, insert domain"/>
    <property type="match status" value="1"/>
</dbReference>
<dbReference type="GO" id="GO:0006351">
    <property type="term" value="P:DNA-templated transcription"/>
    <property type="evidence" value="ECO:0007669"/>
    <property type="project" value="UniProtKB-UniRule"/>
</dbReference>
<keyword evidence="4 11" id="KW-0240">DNA-directed RNA polymerase</keyword>
<dbReference type="EC" id="2.7.7.6" evidence="2 11"/>
<dbReference type="SMART" id="SM00662">
    <property type="entry name" value="RPOLD"/>
    <property type="match status" value="1"/>
</dbReference>
<gene>
    <name evidence="11" type="primary">rpoA</name>
    <name evidence="13" type="ORF">UY40_C0005G0061</name>
</gene>
<evidence type="ECO:0000256" key="9">
    <source>
        <dbReference type="ARBA" id="ARBA00033070"/>
    </source>
</evidence>
<evidence type="ECO:0000256" key="1">
    <source>
        <dbReference type="ARBA" id="ARBA00007123"/>
    </source>
</evidence>
<evidence type="ECO:0000256" key="3">
    <source>
        <dbReference type="ARBA" id="ARBA00015972"/>
    </source>
</evidence>
<evidence type="ECO:0000256" key="5">
    <source>
        <dbReference type="ARBA" id="ARBA00022679"/>
    </source>
</evidence>
<dbReference type="Proteomes" id="UP000034119">
    <property type="component" value="Unassembled WGS sequence"/>
</dbReference>
<dbReference type="InterPro" id="IPR011260">
    <property type="entry name" value="RNAP_asu_C"/>
</dbReference>
<dbReference type="NCBIfam" id="TIGR02027">
    <property type="entry name" value="rpoA"/>
    <property type="match status" value="1"/>
</dbReference>
<evidence type="ECO:0000256" key="10">
    <source>
        <dbReference type="ARBA" id="ARBA00048552"/>
    </source>
</evidence>
<feature type="region of interest" description="Alpha N-terminal domain (alpha-NTD)" evidence="11">
    <location>
        <begin position="1"/>
        <end position="223"/>
    </location>
</feature>
<feature type="region of interest" description="Alpha C-terminal domain (alpha-CTD)" evidence="11">
    <location>
        <begin position="244"/>
        <end position="312"/>
    </location>
</feature>
<dbReference type="Gene3D" id="3.30.1360.10">
    <property type="entry name" value="RNA polymerase, RBP11-like subunit"/>
    <property type="match status" value="1"/>
</dbReference>
<comment type="subunit">
    <text evidence="11">Homodimer. The RNAP catalytic core consists of 2 alpha, 1 beta, 1 beta' and 1 omega subunit. When a sigma factor is associated with the core the holoenzyme is formed, which can initiate transcription.</text>
</comment>
<comment type="catalytic activity">
    <reaction evidence="10 11">
        <text>RNA(n) + a ribonucleoside 5'-triphosphate = RNA(n+1) + diphosphate</text>
        <dbReference type="Rhea" id="RHEA:21248"/>
        <dbReference type="Rhea" id="RHEA-COMP:14527"/>
        <dbReference type="Rhea" id="RHEA-COMP:17342"/>
        <dbReference type="ChEBI" id="CHEBI:33019"/>
        <dbReference type="ChEBI" id="CHEBI:61557"/>
        <dbReference type="ChEBI" id="CHEBI:140395"/>
        <dbReference type="EC" id="2.7.7.6"/>
    </reaction>
</comment>
<dbReference type="STRING" id="1618342.UY40_C0005G0061"/>
<comment type="domain">
    <text evidence="11">The N-terminal domain is essential for RNAP assembly and basal transcription, whereas the C-terminal domain is involved in interaction with transcriptional regulators and with upstream promoter elements.</text>
</comment>
<evidence type="ECO:0000256" key="6">
    <source>
        <dbReference type="ARBA" id="ARBA00022695"/>
    </source>
</evidence>
<keyword evidence="6 11" id="KW-0548">Nucleotidyltransferase</keyword>
<dbReference type="CDD" id="cd06928">
    <property type="entry name" value="RNAP_alpha_NTD"/>
    <property type="match status" value="1"/>
</dbReference>
<dbReference type="SUPFAM" id="SSF56553">
    <property type="entry name" value="Insert subdomain of RNA polymerase alpha subunit"/>
    <property type="match status" value="1"/>
</dbReference>
<dbReference type="InterPro" id="IPR011773">
    <property type="entry name" value="DNA-dir_RpoA"/>
</dbReference>
<evidence type="ECO:0000256" key="8">
    <source>
        <dbReference type="ARBA" id="ARBA00032524"/>
    </source>
</evidence>
<dbReference type="GO" id="GO:0046983">
    <property type="term" value="F:protein dimerization activity"/>
    <property type="evidence" value="ECO:0007669"/>
    <property type="project" value="InterPro"/>
</dbReference>
<name>A0A0G1VHI5_9BACT</name>
<dbReference type="InterPro" id="IPR011263">
    <property type="entry name" value="DNA-dir_RNA_pol_RpoA/D/Rpb3"/>
</dbReference>
<dbReference type="InterPro" id="IPR036603">
    <property type="entry name" value="RBP11-like"/>
</dbReference>
<sequence>MENLDLTITKEKQTPTEGRFVLGPLPSGYGVTLGTSLRRVLLASLPGGAITEVRIAGVSHPFTALKGVKEDVVEILLNLKKIRFTLKGEGPYEATVEVKGKKGVTAENIEVSSEVKVMTPKAKIATLTDSSAKLSLNLLIEKGTGYRPAEEGETGRVGVIPLDAVFSPVLNVSFVVEEARVGRRTNLDRLVLDITTDGTMAPAEALEAAAQTLTAYFGKIAGEKEAKPKKSGKAASPKEEASAVGEDLRKMTIAELKVSPRTLNTLEAGGIKTVGGLLQKSAEDLTTLKGFGATGLKEVQKSLAKLGAALKE</sequence>
<dbReference type="AlphaFoldDB" id="A0A0G1VHI5"/>
<reference evidence="13 14" key="1">
    <citation type="journal article" date="2015" name="Nature">
        <title>rRNA introns, odd ribosomes, and small enigmatic genomes across a large radiation of phyla.</title>
        <authorList>
            <person name="Brown C.T."/>
            <person name="Hug L.A."/>
            <person name="Thomas B.C."/>
            <person name="Sharon I."/>
            <person name="Castelle C.J."/>
            <person name="Singh A."/>
            <person name="Wilkins M.J."/>
            <person name="Williams K.H."/>
            <person name="Banfield J.F."/>
        </authorList>
    </citation>
    <scope>NUCLEOTIDE SEQUENCE [LARGE SCALE GENOMIC DNA]</scope>
</reference>
<evidence type="ECO:0000256" key="4">
    <source>
        <dbReference type="ARBA" id="ARBA00022478"/>
    </source>
</evidence>
<dbReference type="Pfam" id="PF03118">
    <property type="entry name" value="RNA_pol_A_CTD"/>
    <property type="match status" value="1"/>
</dbReference>
<organism evidence="13 14">
    <name type="scientific">candidate division CPR1 bacterium GW2011_GWC1_49_13</name>
    <dbReference type="NCBI Taxonomy" id="1618342"/>
    <lineage>
        <taxon>Bacteria</taxon>
        <taxon>candidate division CPR1</taxon>
    </lineage>
</organism>
<accession>A0A0G1VHI5</accession>
<proteinExistence type="inferred from homology"/>
<dbReference type="GO" id="GO:0003899">
    <property type="term" value="F:DNA-directed RNA polymerase activity"/>
    <property type="evidence" value="ECO:0007669"/>
    <property type="project" value="UniProtKB-UniRule"/>
</dbReference>
<dbReference type="GO" id="GO:0000428">
    <property type="term" value="C:DNA-directed RNA polymerase complex"/>
    <property type="evidence" value="ECO:0007669"/>
    <property type="project" value="UniProtKB-KW"/>
</dbReference>
<evidence type="ECO:0000259" key="12">
    <source>
        <dbReference type="SMART" id="SM00662"/>
    </source>
</evidence>
<evidence type="ECO:0000313" key="14">
    <source>
        <dbReference type="Proteomes" id="UP000034119"/>
    </source>
</evidence>
<dbReference type="InterPro" id="IPR036643">
    <property type="entry name" value="RNApol_insert_sf"/>
</dbReference>
<dbReference type="EMBL" id="LCPW01000005">
    <property type="protein sequence ID" value="KKW06003.1"/>
    <property type="molecule type" value="Genomic_DNA"/>
</dbReference>
<dbReference type="SUPFAM" id="SSF47789">
    <property type="entry name" value="C-terminal domain of RNA polymerase alpha subunit"/>
    <property type="match status" value="1"/>
</dbReference>
<evidence type="ECO:0000256" key="2">
    <source>
        <dbReference type="ARBA" id="ARBA00012418"/>
    </source>
</evidence>
<dbReference type="FunFam" id="2.170.120.12:FF:000001">
    <property type="entry name" value="DNA-directed RNA polymerase subunit alpha"/>
    <property type="match status" value="1"/>
</dbReference>
<evidence type="ECO:0000313" key="13">
    <source>
        <dbReference type="EMBL" id="KKW06003.1"/>
    </source>
</evidence>
<evidence type="ECO:0000256" key="11">
    <source>
        <dbReference type="HAMAP-Rule" id="MF_00059"/>
    </source>
</evidence>
<dbReference type="HAMAP" id="MF_00059">
    <property type="entry name" value="RNApol_bact_RpoA"/>
    <property type="match status" value="1"/>
</dbReference>